<accession>A0A290YM07</accession>
<feature type="transmembrane region" description="Helical" evidence="5">
    <location>
        <begin position="253"/>
        <end position="273"/>
    </location>
</feature>
<feature type="transmembrane region" description="Helical" evidence="5">
    <location>
        <begin position="306"/>
        <end position="328"/>
    </location>
</feature>
<dbReference type="GO" id="GO:0016020">
    <property type="term" value="C:membrane"/>
    <property type="evidence" value="ECO:0007669"/>
    <property type="project" value="UniProtKB-SubCell"/>
</dbReference>
<feature type="transmembrane region" description="Helical" evidence="5">
    <location>
        <begin position="152"/>
        <end position="171"/>
    </location>
</feature>
<evidence type="ECO:0000313" key="7">
    <source>
        <dbReference type="EMBL" id="ATE46691.1"/>
    </source>
</evidence>
<geneLocation type="mitochondrion" evidence="7"/>
<evidence type="ECO:0000259" key="6">
    <source>
        <dbReference type="Pfam" id="PF00361"/>
    </source>
</evidence>
<comment type="subcellular location">
    <subcellularLocation>
        <location evidence="1">Membrane</location>
        <topology evidence="1">Multi-pass membrane protein</topology>
    </subcellularLocation>
</comment>
<keyword evidence="2 5" id="KW-0812">Transmembrane</keyword>
<feature type="transmembrane region" description="Helical" evidence="5">
    <location>
        <begin position="379"/>
        <end position="407"/>
    </location>
</feature>
<feature type="transmembrane region" description="Helical" evidence="5">
    <location>
        <begin position="419"/>
        <end position="441"/>
    </location>
</feature>
<evidence type="ECO:0000256" key="3">
    <source>
        <dbReference type="ARBA" id="ARBA00022989"/>
    </source>
</evidence>
<keyword evidence="3 5" id="KW-1133">Transmembrane helix</keyword>
<feature type="transmembrane region" description="Helical" evidence="5">
    <location>
        <begin position="37"/>
        <end position="58"/>
    </location>
</feature>
<proteinExistence type="predicted"/>
<feature type="transmembrane region" description="Helical" evidence="5">
    <location>
        <begin position="12"/>
        <end position="30"/>
    </location>
</feature>
<dbReference type="Pfam" id="PF00361">
    <property type="entry name" value="Proton_antipo_M"/>
    <property type="match status" value="1"/>
</dbReference>
<organism evidence="7">
    <name type="scientific">Protostelium mycophagum</name>
    <dbReference type="NCBI Taxonomy" id="472931"/>
    <lineage>
        <taxon>Eukaryota</taxon>
        <taxon>Amoebozoa</taxon>
        <taxon>Evosea</taxon>
        <taxon>Variosea</taxon>
        <taxon>Protosteliida</taxon>
        <taxon>Protosteliaceae</taxon>
        <taxon>Protostelium</taxon>
    </lineage>
</organism>
<evidence type="ECO:0000256" key="1">
    <source>
        <dbReference type="ARBA" id="ARBA00004141"/>
    </source>
</evidence>
<feature type="transmembrane region" description="Helical" evidence="5">
    <location>
        <begin position="224"/>
        <end position="241"/>
    </location>
</feature>
<keyword evidence="4 5" id="KW-0472">Membrane</keyword>
<dbReference type="EMBL" id="KY775056">
    <property type="protein sequence ID" value="ATE46691.1"/>
    <property type="molecule type" value="Genomic_DNA"/>
</dbReference>
<dbReference type="AlphaFoldDB" id="A0A290YM07"/>
<reference evidence="7" key="1">
    <citation type="submission" date="2017-03" db="EMBL/GenBank/DDBJ databases">
        <title>Protostelium mycophagum mitochondrial genome.</title>
        <authorList>
            <person name="Gloeckner G."/>
        </authorList>
    </citation>
    <scope>NUCLEOTIDE SEQUENCE</scope>
</reference>
<dbReference type="PANTHER" id="PTHR22773">
    <property type="entry name" value="NADH DEHYDROGENASE"/>
    <property type="match status" value="1"/>
</dbReference>
<feature type="transmembrane region" description="Helical" evidence="5">
    <location>
        <begin position="103"/>
        <end position="128"/>
    </location>
</feature>
<name>A0A290YM07_9EUKA</name>
<sequence length="442" mass="47188">MIFFTVPGLGTRPLWAATVGVSLVGAFLALGGGNLFFISWCPWVGHLSGLVGTFPAGGSPEYLNGYLGGTFPASDFKFLSFLLFGLAGVAFLRGVYSGYEPVLISLVAVVAGLVTFSVDNLVLLYLGLELQALCLYTLVGFFKFQEERTDSALKYLLSGSLVSGFMLLGFARWYGQNGSLHMFEFTQWDRLGSAWVVGVVLFKVGAAPFHFWTPVVYTPLEWGTLGFTLGAAKVNIWYLLVGPLREVLHQGWWPTWMAGLLSVLIGSVGGFFQTSLGGLLAYSGVINGGYLLLLATASGPDGGFSFGYYAVVYLVGTLTLVGVASVWGDTRFGTDFPVWGKLGVGVPLLVYYLTLNLGGLPVFPGFFAKLVLLKGLSGFGFFLLWGVVAASVIPAVYYVSIAVAALFEPSSREVTPPGWLHPAVVGLLVVGLNGVTTLLVMM</sequence>
<evidence type="ECO:0000256" key="4">
    <source>
        <dbReference type="ARBA" id="ARBA00023136"/>
    </source>
</evidence>
<feature type="transmembrane region" description="Helical" evidence="5">
    <location>
        <begin position="192"/>
        <end position="212"/>
    </location>
</feature>
<feature type="transmembrane region" description="Helical" evidence="5">
    <location>
        <begin position="279"/>
        <end position="299"/>
    </location>
</feature>
<feature type="transmembrane region" description="Helical" evidence="5">
    <location>
        <begin position="348"/>
        <end position="367"/>
    </location>
</feature>
<evidence type="ECO:0000256" key="5">
    <source>
        <dbReference type="SAM" id="Phobius"/>
    </source>
</evidence>
<evidence type="ECO:0000256" key="2">
    <source>
        <dbReference type="ARBA" id="ARBA00022692"/>
    </source>
</evidence>
<dbReference type="InterPro" id="IPR001750">
    <property type="entry name" value="ND/Mrp_TM"/>
</dbReference>
<feature type="transmembrane region" description="Helical" evidence="5">
    <location>
        <begin position="78"/>
        <end position="96"/>
    </location>
</feature>
<feature type="domain" description="NADH:quinone oxidoreductase/Mrp antiporter transmembrane" evidence="6">
    <location>
        <begin position="119"/>
        <end position="393"/>
    </location>
</feature>
<protein>
    <submittedName>
        <fullName evidence="7">NADH dehydrogenase subunit 2</fullName>
    </submittedName>
</protein>
<keyword evidence="7" id="KW-0496">Mitochondrion</keyword>
<gene>
    <name evidence="7" type="primary">nad2</name>
</gene>